<dbReference type="GO" id="GO:0005216">
    <property type="term" value="F:monoatomic ion channel activity"/>
    <property type="evidence" value="ECO:0007669"/>
    <property type="project" value="InterPro"/>
</dbReference>
<keyword evidence="11" id="KW-0407">Ion channel</keyword>
<dbReference type="Gene3D" id="1.25.40.20">
    <property type="entry name" value="Ankyrin repeat-containing domain"/>
    <property type="match status" value="1"/>
</dbReference>
<dbReference type="InterPro" id="IPR005821">
    <property type="entry name" value="Ion_trans_dom"/>
</dbReference>
<evidence type="ECO:0000256" key="8">
    <source>
        <dbReference type="ARBA" id="ARBA00023065"/>
    </source>
</evidence>
<dbReference type="PANTHER" id="PTHR47143">
    <property type="entry name" value="TRANSIENT RECEPTOR POTENTIAL CATION CHANNEL PROTEIN PAINLESS"/>
    <property type="match status" value="1"/>
</dbReference>
<protein>
    <submittedName>
        <fullName evidence="16">Transient receptor potential channel pyrexia-like</fullName>
    </submittedName>
</protein>
<feature type="repeat" description="ANK" evidence="12">
    <location>
        <begin position="131"/>
        <end position="163"/>
    </location>
</feature>
<dbReference type="PROSITE" id="PS50297">
    <property type="entry name" value="ANK_REP_REGION"/>
    <property type="match status" value="2"/>
</dbReference>
<evidence type="ECO:0000256" key="4">
    <source>
        <dbReference type="ARBA" id="ARBA00022692"/>
    </source>
</evidence>
<evidence type="ECO:0000256" key="10">
    <source>
        <dbReference type="ARBA" id="ARBA00023180"/>
    </source>
</evidence>
<organism evidence="16">
    <name type="scientific">Hirondellea gigas</name>
    <dbReference type="NCBI Taxonomy" id="1518452"/>
    <lineage>
        <taxon>Eukaryota</taxon>
        <taxon>Metazoa</taxon>
        <taxon>Ecdysozoa</taxon>
        <taxon>Arthropoda</taxon>
        <taxon>Crustacea</taxon>
        <taxon>Multicrustacea</taxon>
        <taxon>Malacostraca</taxon>
        <taxon>Eumalacostraca</taxon>
        <taxon>Peracarida</taxon>
        <taxon>Amphipoda</taxon>
        <taxon>Amphilochidea</taxon>
        <taxon>Lysianassida</taxon>
        <taxon>Lysianassidira</taxon>
        <taxon>Lysianassoidea</taxon>
        <taxon>Lysianassidae</taxon>
        <taxon>Hirondellea</taxon>
    </lineage>
</organism>
<dbReference type="Pfam" id="PF12796">
    <property type="entry name" value="Ank_2"/>
    <property type="match status" value="2"/>
</dbReference>
<keyword evidence="7 12" id="KW-0040">ANK repeat</keyword>
<evidence type="ECO:0000256" key="1">
    <source>
        <dbReference type="ARBA" id="ARBA00004141"/>
    </source>
</evidence>
<dbReference type="InterPro" id="IPR002110">
    <property type="entry name" value="Ankyrin_rpt"/>
</dbReference>
<evidence type="ECO:0000256" key="3">
    <source>
        <dbReference type="ARBA" id="ARBA00022606"/>
    </source>
</evidence>
<keyword evidence="6 14" id="KW-1133">Transmembrane helix</keyword>
<evidence type="ECO:0000256" key="2">
    <source>
        <dbReference type="ARBA" id="ARBA00022448"/>
    </source>
</evidence>
<evidence type="ECO:0000256" key="14">
    <source>
        <dbReference type="SAM" id="Phobius"/>
    </source>
</evidence>
<evidence type="ECO:0000256" key="9">
    <source>
        <dbReference type="ARBA" id="ARBA00023136"/>
    </source>
</evidence>
<keyword evidence="8" id="KW-0406">Ion transport</keyword>
<feature type="transmembrane region" description="Helical" evidence="14">
    <location>
        <begin position="378"/>
        <end position="396"/>
    </location>
</feature>
<dbReference type="PANTHER" id="PTHR47143:SF1">
    <property type="entry name" value="ION_TRANS DOMAIN-CONTAINING PROTEIN"/>
    <property type="match status" value="1"/>
</dbReference>
<feature type="coiled-coil region" evidence="13">
    <location>
        <begin position="661"/>
        <end position="688"/>
    </location>
</feature>
<keyword evidence="13" id="KW-0175">Coiled coil</keyword>
<evidence type="ECO:0000256" key="7">
    <source>
        <dbReference type="ARBA" id="ARBA00023043"/>
    </source>
</evidence>
<dbReference type="SUPFAM" id="SSF48403">
    <property type="entry name" value="Ankyrin repeat"/>
    <property type="match status" value="1"/>
</dbReference>
<dbReference type="PROSITE" id="PS50088">
    <property type="entry name" value="ANK_REPEAT"/>
    <property type="match status" value="2"/>
</dbReference>
<evidence type="ECO:0000256" key="6">
    <source>
        <dbReference type="ARBA" id="ARBA00022989"/>
    </source>
</evidence>
<dbReference type="AlphaFoldDB" id="A0A6A7FTK1"/>
<dbReference type="EMBL" id="IACT01002664">
    <property type="protein sequence ID" value="LAC21931.1"/>
    <property type="molecule type" value="mRNA"/>
</dbReference>
<keyword evidence="2" id="KW-0813">Transport</keyword>
<accession>A0A6A7FTK1</accession>
<dbReference type="Pfam" id="PF00520">
    <property type="entry name" value="Ion_trans"/>
    <property type="match status" value="1"/>
</dbReference>
<comment type="subcellular location">
    <subcellularLocation>
        <location evidence="1">Membrane</location>
        <topology evidence="1">Multi-pass membrane protein</topology>
    </subcellularLocation>
</comment>
<evidence type="ECO:0000256" key="12">
    <source>
        <dbReference type="PROSITE-ProRule" id="PRU00023"/>
    </source>
</evidence>
<dbReference type="SMART" id="SM00248">
    <property type="entry name" value="ANK"/>
    <property type="match status" value="4"/>
</dbReference>
<evidence type="ECO:0000313" key="16">
    <source>
        <dbReference type="EMBL" id="LAC21931.1"/>
    </source>
</evidence>
<feature type="transmembrane region" description="Helical" evidence="14">
    <location>
        <begin position="285"/>
        <end position="305"/>
    </location>
</feature>
<evidence type="ECO:0000256" key="5">
    <source>
        <dbReference type="ARBA" id="ARBA00022737"/>
    </source>
</evidence>
<feature type="transmembrane region" description="Helical" evidence="14">
    <location>
        <begin position="416"/>
        <end position="438"/>
    </location>
</feature>
<evidence type="ECO:0000256" key="11">
    <source>
        <dbReference type="ARBA" id="ARBA00023303"/>
    </source>
</evidence>
<proteinExistence type="evidence at transcript level"/>
<feature type="transmembrane region" description="Helical" evidence="14">
    <location>
        <begin position="445"/>
        <end position="464"/>
    </location>
</feature>
<sequence>MSSLHNKHSLDGSSTPPNMSFNPDIQKLMMAVEIKSMNNLMTILKAGAKINEHEGSFSETTLHKAVMNCWEEGVHTLLNYGAKVFTKNQFGQTPLHYAACAKSMKCTRLLLQHEQAHADATKMSVNHKDMRGRTALHDAAEQSSVDVIKLLLKAGAIVDDKDKDEETPLHKAAKSCAVPAMLALLNGGANLTARDAAGDSVLSYTLRHIPGGMEALFDSCLVTNTRNCNAKTLEVKFNFIPCISSHDNNQMRCLWNIVEFGHAKLLKHPLCETFLLVKWFKVKKFFYIQFMYYFLYAILTTLLTFDKYLEKSCNCSNISFNVSCVGNMTNYNTGNPEDERLLPRPLRLTMLSVVLVQAILILFNLILSLIYSYKSFKFSLWNVLHVVIILMVFLVLPFDYPNTRYFQQHVASVLQLLLWAQCMLLVGQIPACGIYVVMFTRVAGVFVRIFAVYFSLLLAFTFSFHISEHVEGKTCATILDVFLTFLKTLTMMIGELDYTEEFVQQLRNLPFTSHIIFILFVIMVAIILSNLLVALAVNDVQSLRSSAHLERLIKQMELVYDMEQSFYGMSYLLVHLHLARFSKYSTNATNYDYKRTSVSMSPQKTKLLTVVMRIDDTQYHRQERVPIRLISSVIECLRERQDTYGVDSKASTRPSRMKRLRSTEYSNNEDLKDALKQLESNISDLLCDRLNEVLACNAALSGRIGALENEVRIMRRSQSHASQTFNRHTVSSQVLPYVASSQALHHSASIRAMPHSNQIQESPRLQSHQRNMSELGRRSPLIKQTANMDVHDCNNSDSSTQEDVFILHGLPSLNTASGGPLPEEHDV</sequence>
<evidence type="ECO:0000259" key="15">
    <source>
        <dbReference type="Pfam" id="PF00520"/>
    </source>
</evidence>
<evidence type="ECO:0000256" key="13">
    <source>
        <dbReference type="SAM" id="Coils"/>
    </source>
</evidence>
<name>A0A6A7FTK1_9CRUS</name>
<feature type="transmembrane region" description="Helical" evidence="14">
    <location>
        <begin position="348"/>
        <end position="371"/>
    </location>
</feature>
<keyword evidence="3" id="KW-0716">Sensory transduction</keyword>
<dbReference type="InterPro" id="IPR036770">
    <property type="entry name" value="Ankyrin_rpt-contain_sf"/>
</dbReference>
<dbReference type="GO" id="GO:0034703">
    <property type="term" value="C:cation channel complex"/>
    <property type="evidence" value="ECO:0007669"/>
    <property type="project" value="UniProtKB-ARBA"/>
</dbReference>
<keyword evidence="10" id="KW-0325">Glycoprotein</keyword>
<reference evidence="16" key="1">
    <citation type="submission" date="2017-11" db="EMBL/GenBank/DDBJ databases">
        <title>The sensing device of the deep-sea amphipod.</title>
        <authorList>
            <person name="Kobayashi H."/>
            <person name="Nagahama T."/>
            <person name="Arai W."/>
            <person name="Sasagawa Y."/>
            <person name="Umeda M."/>
            <person name="Hayashi T."/>
            <person name="Nikaido I."/>
            <person name="Watanabe H."/>
            <person name="Oguri K."/>
            <person name="Kitazato H."/>
            <person name="Fujioka K."/>
            <person name="Kido Y."/>
            <person name="Takami H."/>
        </authorList>
    </citation>
    <scope>NUCLEOTIDE SEQUENCE</scope>
    <source>
        <tissue evidence="16">Whole body</tissue>
    </source>
</reference>
<keyword evidence="4 14" id="KW-0812">Transmembrane</keyword>
<keyword evidence="9 14" id="KW-0472">Membrane</keyword>
<feature type="domain" description="Ion transport" evidence="15">
    <location>
        <begin position="350"/>
        <end position="546"/>
    </location>
</feature>
<dbReference type="InterPro" id="IPR052076">
    <property type="entry name" value="TRP_cation_channel"/>
</dbReference>
<keyword evidence="5" id="KW-0677">Repeat</keyword>
<feature type="transmembrane region" description="Helical" evidence="14">
    <location>
        <begin position="515"/>
        <end position="537"/>
    </location>
</feature>
<feature type="repeat" description="ANK" evidence="12">
    <location>
        <begin position="164"/>
        <end position="196"/>
    </location>
</feature>
<keyword evidence="16" id="KW-0675">Receptor</keyword>